<dbReference type="SUPFAM" id="SSF103473">
    <property type="entry name" value="MFS general substrate transporter"/>
    <property type="match status" value="1"/>
</dbReference>
<evidence type="ECO:0000256" key="5">
    <source>
        <dbReference type="ARBA" id="ARBA00022989"/>
    </source>
</evidence>
<dbReference type="Proteomes" id="UP001476247">
    <property type="component" value="Unassembled WGS sequence"/>
</dbReference>
<feature type="transmembrane region" description="Helical" evidence="8">
    <location>
        <begin position="205"/>
        <end position="223"/>
    </location>
</feature>
<dbReference type="InterPro" id="IPR005829">
    <property type="entry name" value="Sugar_transporter_CS"/>
</dbReference>
<dbReference type="PRINTS" id="PR00171">
    <property type="entry name" value="SUGRTRNSPORT"/>
</dbReference>
<accession>A0ABP9XVE0</accession>
<dbReference type="EMBL" id="BAABUJ010000011">
    <property type="protein sequence ID" value="GAA5798733.1"/>
    <property type="molecule type" value="Genomic_DNA"/>
</dbReference>
<proteinExistence type="inferred from homology"/>
<reference evidence="10 11" key="1">
    <citation type="submission" date="2024-04" db="EMBL/GenBank/DDBJ databases">
        <title>genome sequences of Mucor flavus KT1a and Helicostylum pulchrum KT1b strains isolation_sourced from the surface of a dry-aged beef.</title>
        <authorList>
            <person name="Toyotome T."/>
            <person name="Hosono M."/>
            <person name="Torimaru M."/>
            <person name="Fukuda K."/>
            <person name="Mikami N."/>
        </authorList>
    </citation>
    <scope>NUCLEOTIDE SEQUENCE [LARGE SCALE GENOMIC DNA]</scope>
    <source>
        <strain evidence="10 11">KT1b</strain>
    </source>
</reference>
<feature type="transmembrane region" description="Helical" evidence="8">
    <location>
        <begin position="166"/>
        <end position="185"/>
    </location>
</feature>
<evidence type="ECO:0000313" key="10">
    <source>
        <dbReference type="EMBL" id="GAA5798733.1"/>
    </source>
</evidence>
<keyword evidence="11" id="KW-1185">Reference proteome</keyword>
<feature type="transmembrane region" description="Helical" evidence="8">
    <location>
        <begin position="397"/>
        <end position="419"/>
    </location>
</feature>
<dbReference type="PROSITE" id="PS50850">
    <property type="entry name" value="MFS"/>
    <property type="match status" value="1"/>
</dbReference>
<evidence type="ECO:0000256" key="3">
    <source>
        <dbReference type="ARBA" id="ARBA00022448"/>
    </source>
</evidence>
<evidence type="ECO:0000256" key="2">
    <source>
        <dbReference type="ARBA" id="ARBA00010992"/>
    </source>
</evidence>
<feature type="transmembrane region" description="Helical" evidence="8">
    <location>
        <begin position="81"/>
        <end position="101"/>
    </location>
</feature>
<keyword evidence="3 7" id="KW-0813">Transport</keyword>
<protein>
    <recommendedName>
        <fullName evidence="9">Major facilitator superfamily (MFS) profile domain-containing protein</fullName>
    </recommendedName>
</protein>
<dbReference type="InterPro" id="IPR050360">
    <property type="entry name" value="MFS_Sugar_Transporters"/>
</dbReference>
<feature type="transmembrane region" description="Helical" evidence="8">
    <location>
        <begin position="36"/>
        <end position="61"/>
    </location>
</feature>
<dbReference type="PANTHER" id="PTHR48022:SF2">
    <property type="entry name" value="PLASTIDIC GLUCOSE TRANSPORTER 4"/>
    <property type="match status" value="1"/>
</dbReference>
<dbReference type="InterPro" id="IPR003663">
    <property type="entry name" value="Sugar/inositol_transpt"/>
</dbReference>
<evidence type="ECO:0000256" key="8">
    <source>
        <dbReference type="SAM" id="Phobius"/>
    </source>
</evidence>
<keyword evidence="4 8" id="KW-0812">Transmembrane</keyword>
<evidence type="ECO:0000313" key="11">
    <source>
        <dbReference type="Proteomes" id="UP001476247"/>
    </source>
</evidence>
<feature type="transmembrane region" description="Helical" evidence="8">
    <location>
        <begin position="287"/>
        <end position="305"/>
    </location>
</feature>
<comment type="caution">
    <text evidence="10">The sequence shown here is derived from an EMBL/GenBank/DDBJ whole genome shotgun (WGS) entry which is preliminary data.</text>
</comment>
<dbReference type="InterPro" id="IPR005828">
    <property type="entry name" value="MFS_sugar_transport-like"/>
</dbReference>
<name>A0ABP9XVE0_9FUNG</name>
<evidence type="ECO:0000256" key="6">
    <source>
        <dbReference type="ARBA" id="ARBA00023136"/>
    </source>
</evidence>
<sequence>MSLISRIIKSRSKQQRPEYERCFPPTESPKRDKATLWSIFATSVACLGGYDLGVVGGMLIAPSFQTYFGIDPNDKLREAEINGTIVSVLQIGCLFGALLSTNRFGRKYSILLASIVFLIGGILQIIGIRLEVMYTGRIISGLGVGALSMLVPIYVAEIAHQSQRGLLGGLWMFFIATGLAVSYWSHYVVRKLIDEQDNLLWRIPLIIQIIPAILLFFGMLFLFETPRWLCAHNKISEAHNALSKICDPSQNIYDEMKLIQDSVDLERRLSSTTSWKHVFSGHNRPRLLLGCALQTLQQLTGINVINYFSPMVFRSIGLSSGEAELFAIGVYGILKMVVVLIGILWCVDRFGRRPLLVAGGVGMGICMYAFSICVSSTPAPTPGIPADNGLTVTAGLGIASMYIFAAFFALSWGPCPWIYCSEIYPMSTRAKSTSVTTAVNWAFNALIGKVSPILLATSTMGTGKL</sequence>
<evidence type="ECO:0000259" key="9">
    <source>
        <dbReference type="PROSITE" id="PS50850"/>
    </source>
</evidence>
<feature type="transmembrane region" description="Helical" evidence="8">
    <location>
        <begin position="108"/>
        <end position="128"/>
    </location>
</feature>
<keyword evidence="6 8" id="KW-0472">Membrane</keyword>
<keyword evidence="5 8" id="KW-1133">Transmembrane helix</keyword>
<organism evidence="10 11">
    <name type="scientific">Helicostylum pulchrum</name>
    <dbReference type="NCBI Taxonomy" id="562976"/>
    <lineage>
        <taxon>Eukaryota</taxon>
        <taxon>Fungi</taxon>
        <taxon>Fungi incertae sedis</taxon>
        <taxon>Mucoromycota</taxon>
        <taxon>Mucoromycotina</taxon>
        <taxon>Mucoromycetes</taxon>
        <taxon>Mucorales</taxon>
        <taxon>Mucorineae</taxon>
        <taxon>Mucoraceae</taxon>
        <taxon>Helicostylum</taxon>
    </lineage>
</organism>
<dbReference type="PROSITE" id="PS00217">
    <property type="entry name" value="SUGAR_TRANSPORT_2"/>
    <property type="match status" value="1"/>
</dbReference>
<dbReference type="NCBIfam" id="TIGR00879">
    <property type="entry name" value="SP"/>
    <property type="match status" value="1"/>
</dbReference>
<dbReference type="InterPro" id="IPR020846">
    <property type="entry name" value="MFS_dom"/>
</dbReference>
<evidence type="ECO:0000256" key="7">
    <source>
        <dbReference type="RuleBase" id="RU003346"/>
    </source>
</evidence>
<gene>
    <name evidence="10" type="ORF">HPULCUR_004139</name>
</gene>
<comment type="similarity">
    <text evidence="2 7">Belongs to the major facilitator superfamily. Sugar transporter (TC 2.A.1.1) family.</text>
</comment>
<dbReference type="Pfam" id="PF00083">
    <property type="entry name" value="Sugar_tr"/>
    <property type="match status" value="1"/>
</dbReference>
<dbReference type="PANTHER" id="PTHR48022">
    <property type="entry name" value="PLASTIDIC GLUCOSE TRANSPORTER 4"/>
    <property type="match status" value="1"/>
</dbReference>
<feature type="transmembrane region" description="Helical" evidence="8">
    <location>
        <begin position="325"/>
        <end position="347"/>
    </location>
</feature>
<dbReference type="PROSITE" id="PS00216">
    <property type="entry name" value="SUGAR_TRANSPORT_1"/>
    <property type="match status" value="1"/>
</dbReference>
<feature type="domain" description="Major facilitator superfamily (MFS) profile" evidence="9">
    <location>
        <begin position="37"/>
        <end position="465"/>
    </location>
</feature>
<comment type="subcellular location">
    <subcellularLocation>
        <location evidence="1">Membrane</location>
        <topology evidence="1">Multi-pass membrane protein</topology>
    </subcellularLocation>
</comment>
<dbReference type="Gene3D" id="1.20.1250.20">
    <property type="entry name" value="MFS general substrate transporter like domains"/>
    <property type="match status" value="1"/>
</dbReference>
<feature type="transmembrane region" description="Helical" evidence="8">
    <location>
        <begin position="354"/>
        <end position="377"/>
    </location>
</feature>
<feature type="transmembrane region" description="Helical" evidence="8">
    <location>
        <begin position="134"/>
        <end position="154"/>
    </location>
</feature>
<evidence type="ECO:0000256" key="4">
    <source>
        <dbReference type="ARBA" id="ARBA00022692"/>
    </source>
</evidence>
<evidence type="ECO:0000256" key="1">
    <source>
        <dbReference type="ARBA" id="ARBA00004141"/>
    </source>
</evidence>
<dbReference type="InterPro" id="IPR036259">
    <property type="entry name" value="MFS_trans_sf"/>
</dbReference>